<accession>A0A243W7D9</accession>
<dbReference type="Proteomes" id="UP000194873">
    <property type="component" value="Unassembled WGS sequence"/>
</dbReference>
<reference evidence="1 2" key="1">
    <citation type="submission" date="2017-01" db="EMBL/GenBank/DDBJ databases">
        <title>A new Hymenobacter.</title>
        <authorList>
            <person name="Liang Y."/>
            <person name="Feng F."/>
        </authorList>
    </citation>
    <scope>NUCLEOTIDE SEQUENCE [LARGE SCALE GENOMIC DNA]</scope>
    <source>
        <strain evidence="1">MIMBbqt21</strain>
    </source>
</reference>
<sequence length="139" mass="14998">MRTFLLRLRKLLLVVLGLVLGAVALLAASILTEDPPKAGLCMAASREASVGGVWLGLYQDGTFAFGHFERDIHARGTYRFQGDTLLLSADPGTTISRQQPRCRFVLRGRRLVQLPAPNGEAYIGYVVVRRGARGACAGG</sequence>
<evidence type="ECO:0000313" key="2">
    <source>
        <dbReference type="Proteomes" id="UP000194873"/>
    </source>
</evidence>
<dbReference type="OrthoDB" id="1268174at2"/>
<dbReference type="EMBL" id="MTSE01000039">
    <property type="protein sequence ID" value="OUJ69068.1"/>
    <property type="molecule type" value="Genomic_DNA"/>
</dbReference>
<keyword evidence="2" id="KW-1185">Reference proteome</keyword>
<dbReference type="AlphaFoldDB" id="A0A243W7D9"/>
<gene>
    <name evidence="1" type="ORF">BXP70_27025</name>
</gene>
<protein>
    <submittedName>
        <fullName evidence="1">Uncharacterized protein</fullName>
    </submittedName>
</protein>
<dbReference type="RefSeq" id="WP_143436718.1">
    <property type="nucleotide sequence ID" value="NZ_MTSE01000039.1"/>
</dbReference>
<comment type="caution">
    <text evidence="1">The sequence shown here is derived from an EMBL/GenBank/DDBJ whole genome shotgun (WGS) entry which is preliminary data.</text>
</comment>
<proteinExistence type="predicted"/>
<evidence type="ECO:0000313" key="1">
    <source>
        <dbReference type="EMBL" id="OUJ69068.1"/>
    </source>
</evidence>
<organism evidence="1 2">
    <name type="scientific">Hymenobacter crusticola</name>
    <dbReference type="NCBI Taxonomy" id="1770526"/>
    <lineage>
        <taxon>Bacteria</taxon>
        <taxon>Pseudomonadati</taxon>
        <taxon>Bacteroidota</taxon>
        <taxon>Cytophagia</taxon>
        <taxon>Cytophagales</taxon>
        <taxon>Hymenobacteraceae</taxon>
        <taxon>Hymenobacter</taxon>
    </lineage>
</organism>
<name>A0A243W7D9_9BACT</name>